<keyword evidence="1" id="KW-0175">Coiled coil</keyword>
<organism evidence="2 3">
    <name type="scientific">Pseudovibrio brasiliensis</name>
    <dbReference type="NCBI Taxonomy" id="1898042"/>
    <lineage>
        <taxon>Bacteria</taxon>
        <taxon>Pseudomonadati</taxon>
        <taxon>Pseudomonadota</taxon>
        <taxon>Alphaproteobacteria</taxon>
        <taxon>Hyphomicrobiales</taxon>
        <taxon>Stappiaceae</taxon>
        <taxon>Pseudovibrio</taxon>
    </lineage>
</organism>
<evidence type="ECO:0008006" key="4">
    <source>
        <dbReference type="Google" id="ProtNLM"/>
    </source>
</evidence>
<dbReference type="EMBL" id="CP074126">
    <property type="protein sequence ID" value="QUS57765.1"/>
    <property type="molecule type" value="Genomic_DNA"/>
</dbReference>
<evidence type="ECO:0000313" key="3">
    <source>
        <dbReference type="Proteomes" id="UP000680706"/>
    </source>
</evidence>
<keyword evidence="3" id="KW-1185">Reference proteome</keyword>
<proteinExistence type="predicted"/>
<gene>
    <name evidence="2" type="ORF">KGB56_10445</name>
</gene>
<evidence type="ECO:0000313" key="2">
    <source>
        <dbReference type="EMBL" id="QUS57765.1"/>
    </source>
</evidence>
<reference evidence="2 3" key="1">
    <citation type="journal article" date="2021" name="Angew. Chem. Int. Ed. Engl.">
        <title>A novel family of nonribosomal peptides modulate collective behavior in Pseudovibrio bacteria isolated from marine sponges.</title>
        <authorList>
            <person name="Ioca L.P."/>
            <person name="Dai Y."/>
            <person name="Kunakom S."/>
            <person name="Diaz-Espinosa J."/>
            <person name="Krunic A."/>
            <person name="Crnkovic C.M."/>
            <person name="Orjala J."/>
            <person name="Sanchez L.M."/>
            <person name="Ferreira A.G."/>
            <person name="Berlinck R.G.S."/>
            <person name="Eustaquio A.S."/>
        </authorList>
    </citation>
    <scope>NUCLEOTIDE SEQUENCE [LARGE SCALE GENOMIC DNA]</scope>
    <source>
        <strain evidence="2 3">Ab134</strain>
    </source>
</reference>
<sequence>MQRGPVEKGNELVDALKQDLADIDAQISELGDGRSAQQTKRSLMSDREEIVEQLKTLNAELAQTASGVAEAKVAEALQTKANQILAVPIPKLSSGSALGGQIVGGRNYLVGENGAELVTPSQSGYVHTASETAKMVGAESSGASSGEIYYHFGPFYVEGANNAAEMVEGFVEQVQDRMSGLHADVEYAVR</sequence>
<name>A0ABX8ASU0_9HYPH</name>
<dbReference type="Proteomes" id="UP000680706">
    <property type="component" value="Chromosome"/>
</dbReference>
<feature type="coiled-coil region" evidence="1">
    <location>
        <begin position="6"/>
        <end position="60"/>
    </location>
</feature>
<protein>
    <recommendedName>
        <fullName evidence="4">Phage minor structural protein GP20</fullName>
    </recommendedName>
</protein>
<dbReference type="RefSeq" id="WP_075697474.1">
    <property type="nucleotide sequence ID" value="NZ_CP074126.1"/>
</dbReference>
<evidence type="ECO:0000256" key="1">
    <source>
        <dbReference type="SAM" id="Coils"/>
    </source>
</evidence>
<accession>A0ABX8ASU0</accession>